<dbReference type="InterPro" id="IPR007115">
    <property type="entry name" value="6-PTP_synth/QueD"/>
</dbReference>
<comment type="similarity">
    <text evidence="3">Belongs to the PTPS family. QueD subfamily.</text>
</comment>
<proteinExistence type="inferred from homology"/>
<dbReference type="Gene3D" id="3.30.479.10">
    <property type="entry name" value="6-pyruvoyl tetrahydropterin synthase/QueD"/>
    <property type="match status" value="1"/>
</dbReference>
<evidence type="ECO:0000256" key="9">
    <source>
        <dbReference type="ARBA" id="ARBA00031449"/>
    </source>
</evidence>
<dbReference type="RefSeq" id="WP_093364947.1">
    <property type="nucleotide sequence ID" value="NZ_FOZZ01000004.1"/>
</dbReference>
<evidence type="ECO:0000256" key="3">
    <source>
        <dbReference type="ARBA" id="ARBA00008900"/>
    </source>
</evidence>
<accession>A0A1I6SEC8</accession>
<dbReference type="Pfam" id="PF01242">
    <property type="entry name" value="PTPS"/>
    <property type="match status" value="1"/>
</dbReference>
<dbReference type="PANTHER" id="PTHR12589">
    <property type="entry name" value="PYRUVOYL TETRAHYDROBIOPTERIN SYNTHASE"/>
    <property type="match status" value="1"/>
</dbReference>
<dbReference type="PANTHER" id="PTHR12589:SF7">
    <property type="entry name" value="6-PYRUVOYL TETRAHYDROBIOPTERIN SYNTHASE"/>
    <property type="match status" value="1"/>
</dbReference>
<evidence type="ECO:0000256" key="1">
    <source>
        <dbReference type="ARBA" id="ARBA00001947"/>
    </source>
</evidence>
<dbReference type="GO" id="GO:0070497">
    <property type="term" value="F:6-carboxytetrahydropterin synthase activity"/>
    <property type="evidence" value="ECO:0007669"/>
    <property type="project" value="UniProtKB-EC"/>
</dbReference>
<dbReference type="EC" id="4.1.2.50" evidence="4"/>
<dbReference type="OrthoDB" id="9804698at2"/>
<dbReference type="Proteomes" id="UP000198785">
    <property type="component" value="Unassembled WGS sequence"/>
</dbReference>
<evidence type="ECO:0000256" key="2">
    <source>
        <dbReference type="ARBA" id="ARBA00005061"/>
    </source>
</evidence>
<evidence type="ECO:0000256" key="8">
    <source>
        <dbReference type="ARBA" id="ARBA00023239"/>
    </source>
</evidence>
<comment type="pathway">
    <text evidence="2">Purine metabolism; 7-cyano-7-deazaguanine biosynthesis.</text>
</comment>
<name>A0A1I6SEC8_9SPHI</name>
<evidence type="ECO:0000313" key="11">
    <source>
        <dbReference type="EMBL" id="SFS75274.1"/>
    </source>
</evidence>
<evidence type="ECO:0000256" key="6">
    <source>
        <dbReference type="ARBA" id="ARBA00022723"/>
    </source>
</evidence>
<dbReference type="STRING" id="683125.SAMN05660206_104248"/>
<dbReference type="AlphaFoldDB" id="A0A1I6SEC8"/>
<evidence type="ECO:0000256" key="4">
    <source>
        <dbReference type="ARBA" id="ARBA00012982"/>
    </source>
</evidence>
<keyword evidence="8" id="KW-0456">Lyase</keyword>
<dbReference type="GO" id="GO:0046872">
    <property type="term" value="F:metal ion binding"/>
    <property type="evidence" value="ECO:0007669"/>
    <property type="project" value="UniProtKB-KW"/>
</dbReference>
<reference evidence="11 12" key="1">
    <citation type="submission" date="2016-10" db="EMBL/GenBank/DDBJ databases">
        <authorList>
            <person name="de Groot N.N."/>
        </authorList>
    </citation>
    <scope>NUCLEOTIDE SEQUENCE [LARGE SCALE GENOMIC DNA]</scope>
    <source>
        <strain evidence="11 12">DSM 22789</strain>
    </source>
</reference>
<protein>
    <recommendedName>
        <fullName evidence="5">6-carboxy-5,6,7,8-tetrahydropterin synthase</fullName>
        <ecNumber evidence="4">4.1.2.50</ecNumber>
    </recommendedName>
    <alternativeName>
        <fullName evidence="9">Queuosine biosynthesis protein QueD</fullName>
    </alternativeName>
</protein>
<dbReference type="EMBL" id="FOZZ01000004">
    <property type="protein sequence ID" value="SFS75274.1"/>
    <property type="molecule type" value="Genomic_DNA"/>
</dbReference>
<gene>
    <name evidence="11" type="ORF">SAMN05660206_104248</name>
</gene>
<dbReference type="UniPathway" id="UPA00391"/>
<comment type="cofactor">
    <cofactor evidence="1">
        <name>Zn(2+)</name>
        <dbReference type="ChEBI" id="CHEBI:29105"/>
    </cofactor>
</comment>
<evidence type="ECO:0000256" key="7">
    <source>
        <dbReference type="ARBA" id="ARBA00022833"/>
    </source>
</evidence>
<dbReference type="SUPFAM" id="SSF55620">
    <property type="entry name" value="Tetrahydrobiopterin biosynthesis enzymes-like"/>
    <property type="match status" value="1"/>
</dbReference>
<sequence length="137" mass="16181">MVYITRRERFSAAHKLFREDWSQEQNEAVFGNCSNPNWHGHNYELFVTVKGKINPETGFVIDLKRMKQIMLIHVIDKLDHKNINLDVDFMQGKKASTEVIAVEIFKVLKEEFTKENVQLHAVKLYETENNYVEYFGD</sequence>
<dbReference type="FunFam" id="3.30.479.10:FF:000003">
    <property type="entry name" value="6-pyruvoyl tetrahydrobiopterin synthase"/>
    <property type="match status" value="1"/>
</dbReference>
<organism evidence="11 12">
    <name type="scientific">Sphingobacterium wenxiniae</name>
    <dbReference type="NCBI Taxonomy" id="683125"/>
    <lineage>
        <taxon>Bacteria</taxon>
        <taxon>Pseudomonadati</taxon>
        <taxon>Bacteroidota</taxon>
        <taxon>Sphingobacteriia</taxon>
        <taxon>Sphingobacteriales</taxon>
        <taxon>Sphingobacteriaceae</taxon>
        <taxon>Sphingobacterium</taxon>
    </lineage>
</organism>
<keyword evidence="7" id="KW-0862">Zinc</keyword>
<keyword evidence="12" id="KW-1185">Reference proteome</keyword>
<comment type="catalytic activity">
    <reaction evidence="10">
        <text>7,8-dihydroneopterin 3'-triphosphate + H2O = 6-carboxy-5,6,7,8-tetrahydropterin + triphosphate + acetaldehyde + 2 H(+)</text>
        <dbReference type="Rhea" id="RHEA:27966"/>
        <dbReference type="ChEBI" id="CHEBI:15343"/>
        <dbReference type="ChEBI" id="CHEBI:15377"/>
        <dbReference type="ChEBI" id="CHEBI:15378"/>
        <dbReference type="ChEBI" id="CHEBI:18036"/>
        <dbReference type="ChEBI" id="CHEBI:58462"/>
        <dbReference type="ChEBI" id="CHEBI:61032"/>
        <dbReference type="EC" id="4.1.2.50"/>
    </reaction>
</comment>
<keyword evidence="6" id="KW-0479">Metal-binding</keyword>
<evidence type="ECO:0000313" key="12">
    <source>
        <dbReference type="Proteomes" id="UP000198785"/>
    </source>
</evidence>
<evidence type="ECO:0000256" key="5">
    <source>
        <dbReference type="ARBA" id="ARBA00018141"/>
    </source>
</evidence>
<dbReference type="InterPro" id="IPR038418">
    <property type="entry name" value="6-PTP_synth/QueD_sf"/>
</dbReference>
<evidence type="ECO:0000256" key="10">
    <source>
        <dbReference type="ARBA" id="ARBA00048807"/>
    </source>
</evidence>